<gene>
    <name evidence="2" type="ORF">TPAB3V08_LOCUS13808</name>
</gene>
<accession>A0ABN7PGH5</accession>
<evidence type="ECO:0000256" key="1">
    <source>
        <dbReference type="SAM" id="MobiDB-lite"/>
    </source>
</evidence>
<organism evidence="2 3">
    <name type="scientific">Timema podura</name>
    <name type="common">Walking stick</name>
    <dbReference type="NCBI Taxonomy" id="61482"/>
    <lineage>
        <taxon>Eukaryota</taxon>
        <taxon>Metazoa</taxon>
        <taxon>Ecdysozoa</taxon>
        <taxon>Arthropoda</taxon>
        <taxon>Hexapoda</taxon>
        <taxon>Insecta</taxon>
        <taxon>Pterygota</taxon>
        <taxon>Neoptera</taxon>
        <taxon>Polyneoptera</taxon>
        <taxon>Phasmatodea</taxon>
        <taxon>Timematodea</taxon>
        <taxon>Timematoidea</taxon>
        <taxon>Timematidae</taxon>
        <taxon>Timema</taxon>
    </lineage>
</organism>
<comment type="caution">
    <text evidence="2">The sequence shown here is derived from an EMBL/GenBank/DDBJ whole genome shotgun (WGS) entry which is preliminary data.</text>
</comment>
<proteinExistence type="predicted"/>
<keyword evidence="3" id="KW-1185">Reference proteome</keyword>
<reference evidence="2" key="1">
    <citation type="submission" date="2021-03" db="EMBL/GenBank/DDBJ databases">
        <authorList>
            <person name="Tran Van P."/>
        </authorList>
    </citation>
    <scope>NUCLEOTIDE SEQUENCE</scope>
</reference>
<feature type="compositionally biased region" description="Basic and acidic residues" evidence="1">
    <location>
        <begin position="39"/>
        <end position="50"/>
    </location>
</feature>
<name>A0ABN7PGH5_TIMPD</name>
<sequence>GGQSRGGDYGGGGGYRSWRNDGGQYANGSDQGGNYRSGGNRDRDRDRDGGDWGSRGGGGGGSRWQDRGNEPPPTRNDRWQEPPPGSRGGGGGRSSDVDWTIPTARDERQEFELFGTGNTGINFNKYEDIPVEATGDNIPTHITT</sequence>
<feature type="non-terminal residue" evidence="2">
    <location>
        <position position="1"/>
    </location>
</feature>
<feature type="non-terminal residue" evidence="2">
    <location>
        <position position="144"/>
    </location>
</feature>
<feature type="compositionally biased region" description="Basic and acidic residues" evidence="1">
    <location>
        <begin position="64"/>
        <end position="80"/>
    </location>
</feature>
<dbReference type="EMBL" id="CAJPIN010059960">
    <property type="protein sequence ID" value="CAG2066865.1"/>
    <property type="molecule type" value="Genomic_DNA"/>
</dbReference>
<feature type="compositionally biased region" description="Gly residues" evidence="1">
    <location>
        <begin position="51"/>
        <end position="62"/>
    </location>
</feature>
<dbReference type="Proteomes" id="UP001153148">
    <property type="component" value="Unassembled WGS sequence"/>
</dbReference>
<evidence type="ECO:0000313" key="2">
    <source>
        <dbReference type="EMBL" id="CAG2066865.1"/>
    </source>
</evidence>
<protein>
    <submittedName>
        <fullName evidence="2">Uncharacterized protein</fullName>
    </submittedName>
</protein>
<feature type="region of interest" description="Disordered" evidence="1">
    <location>
        <begin position="1"/>
        <end position="103"/>
    </location>
</feature>
<evidence type="ECO:0000313" key="3">
    <source>
        <dbReference type="Proteomes" id="UP001153148"/>
    </source>
</evidence>
<feature type="compositionally biased region" description="Gly residues" evidence="1">
    <location>
        <begin position="1"/>
        <end position="15"/>
    </location>
</feature>